<dbReference type="InterPro" id="IPR017853">
    <property type="entry name" value="GH"/>
</dbReference>
<dbReference type="InterPro" id="IPR013780">
    <property type="entry name" value="Glyco_hydro_b"/>
</dbReference>
<name>A0A7V1BRZ5_9GAMM</name>
<feature type="compositionally biased region" description="Low complexity" evidence="1">
    <location>
        <begin position="216"/>
        <end position="230"/>
    </location>
</feature>
<dbReference type="Proteomes" id="UP000885703">
    <property type="component" value="Unassembled WGS sequence"/>
</dbReference>
<evidence type="ECO:0000256" key="1">
    <source>
        <dbReference type="SAM" id="MobiDB-lite"/>
    </source>
</evidence>
<feature type="region of interest" description="Disordered" evidence="1">
    <location>
        <begin position="211"/>
        <end position="230"/>
    </location>
</feature>
<dbReference type="EMBL" id="DRFO01000043">
    <property type="protein sequence ID" value="HDZ58227.1"/>
    <property type="molecule type" value="Genomic_DNA"/>
</dbReference>
<protein>
    <recommendedName>
        <fullName evidence="2">Beta-glucuronidase C-terminal domain-containing protein</fullName>
    </recommendedName>
</protein>
<evidence type="ECO:0000313" key="3">
    <source>
        <dbReference type="EMBL" id="HDZ58227.1"/>
    </source>
</evidence>
<dbReference type="Gene3D" id="3.20.20.80">
    <property type="entry name" value="Glycosidases"/>
    <property type="match status" value="1"/>
</dbReference>
<organism evidence="3">
    <name type="scientific">Halopseudomonas xinjiangensis</name>
    <dbReference type="NCBI Taxonomy" id="487184"/>
    <lineage>
        <taxon>Bacteria</taxon>
        <taxon>Pseudomonadati</taxon>
        <taxon>Pseudomonadota</taxon>
        <taxon>Gammaproteobacteria</taxon>
        <taxon>Pseudomonadales</taxon>
        <taxon>Pseudomonadaceae</taxon>
        <taxon>Halopseudomonas</taxon>
    </lineage>
</organism>
<gene>
    <name evidence="3" type="ORF">ENH64_17440</name>
</gene>
<proteinExistence type="predicted"/>
<feature type="domain" description="Beta-glucuronidase C-terminal" evidence="2">
    <location>
        <begin position="555"/>
        <end position="638"/>
    </location>
</feature>
<accession>A0A7V1BRZ5</accession>
<dbReference type="Gene3D" id="2.60.40.1180">
    <property type="entry name" value="Golgi alpha-mannosidase II"/>
    <property type="match status" value="1"/>
</dbReference>
<dbReference type="InterPro" id="IPR052974">
    <property type="entry name" value="GH79_Enzymes"/>
</dbReference>
<dbReference type="AlphaFoldDB" id="A0A7V1BRZ5"/>
<reference evidence="3" key="1">
    <citation type="journal article" date="2020" name="mSystems">
        <title>Genome- and Community-Level Interaction Insights into Carbon Utilization and Element Cycling Functions of Hydrothermarchaeota in Hydrothermal Sediment.</title>
        <authorList>
            <person name="Zhou Z."/>
            <person name="Liu Y."/>
            <person name="Xu W."/>
            <person name="Pan J."/>
            <person name="Luo Z.H."/>
            <person name="Li M."/>
        </authorList>
    </citation>
    <scope>NUCLEOTIDE SEQUENCE [LARGE SCALE GENOMIC DNA]</scope>
    <source>
        <strain evidence="3">HyVt-324</strain>
    </source>
</reference>
<dbReference type="Pfam" id="PF16862">
    <property type="entry name" value="Glyco_hydro_79C"/>
    <property type="match status" value="1"/>
</dbReference>
<dbReference type="InterPro" id="IPR031728">
    <property type="entry name" value="GlcAase_C"/>
</dbReference>
<sequence>MSADACESGCYGRSSRRNSMNLISARALRGIKPDMSKSIEPDTLSGKARLLWVGLTMGLLLAGCAGDDKARQVEAEQDFRAVPASIAAGQTTQLSWTLDEAQSISIGGLTATPQSSVTVAPVKTTTYRLTASDANGKPITREVTVNVAADSILAKVDIDPAQAGRELPSGFLGLSHEWGQAQLMMGDPQIGTNPIYRQLLANLTERSGGPISLRIGGSTTGRTSTPTTNTVSPLAQVYRDMADSTPGVSFILGVNMGAGVPGLAARQAKTFVEEVPQGSIQAIELGNQPDFFVAHDYRADNYSFEDYMAEFRFYAQHIREAIPAGPPFAGPSMAGFAGVAPVPLVPETDFGTPLDLERLLTQEHQTIGIVSQHAYAGAGEACGGDVQSGFLLEPRAATAGPEEIERYIDVANRMGKPYRITEMNSIMCSGQPGVSDAFEAALWAPDILFEYAYRGVAGVNLHSNIWNTVNGWDLYSAFLFDVPAQQYQASQTEAPPPPGTAFPGDYELRKVLPLYYGMLFFAEATANQAELLPVAVATDANLKAWATRNPETGRITVALINKDRTASGPVHLSIPGYTSGRVKRMLAPSFRATEGISLGGQTFDQSKYGQPLGTEYAETVSSSTGQFEVALGATSALLLSLDR</sequence>
<evidence type="ECO:0000259" key="2">
    <source>
        <dbReference type="Pfam" id="PF16862"/>
    </source>
</evidence>
<comment type="caution">
    <text evidence="3">The sequence shown here is derived from an EMBL/GenBank/DDBJ whole genome shotgun (WGS) entry which is preliminary data.</text>
</comment>
<dbReference type="PANTHER" id="PTHR36183">
    <property type="entry name" value="BETA-GLUCURONIDASE"/>
    <property type="match status" value="1"/>
</dbReference>
<dbReference type="PANTHER" id="PTHR36183:SF2">
    <property type="entry name" value="BETA-GLUCURONIDASE C-TERMINAL DOMAIN-CONTAINING PROTEIN"/>
    <property type="match status" value="1"/>
</dbReference>
<dbReference type="SUPFAM" id="SSF51445">
    <property type="entry name" value="(Trans)glycosidases"/>
    <property type="match status" value="1"/>
</dbReference>